<keyword evidence="3" id="KW-1185">Reference proteome</keyword>
<accession>A0A419WA43</accession>
<comment type="caution">
    <text evidence="2">The sequence shown here is derived from an EMBL/GenBank/DDBJ whole genome shotgun (WGS) entry which is preliminary data.</text>
</comment>
<dbReference type="Proteomes" id="UP000283387">
    <property type="component" value="Unassembled WGS sequence"/>
</dbReference>
<feature type="signal peptide" evidence="1">
    <location>
        <begin position="1"/>
        <end position="21"/>
    </location>
</feature>
<evidence type="ECO:0000256" key="1">
    <source>
        <dbReference type="SAM" id="SignalP"/>
    </source>
</evidence>
<name>A0A419WA43_9BACT</name>
<evidence type="ECO:0000313" key="3">
    <source>
        <dbReference type="Proteomes" id="UP000283387"/>
    </source>
</evidence>
<dbReference type="Pfam" id="PF14125">
    <property type="entry name" value="DUF4292"/>
    <property type="match status" value="1"/>
</dbReference>
<sequence>MKRSILNTQNLLFFFVLLLLASCKATKTVTSYEKLKPISTNRLIKNIEDNAFEYKGLDIKRIACVYETPDNKTSFRATLSSKLDEHIQVTISKLNLPVARILLTPDSVKMINYLQKTYFLGDYSYIEKMLGAAVDFQVVQSILTNDVFSYRKDEKDNDFKEFVSYTDSGNYVLQSVKNRKLDKISRKGKDDKVDRYLKKLDEESFIVQYLYVDPVTFKVRKIIMDDVTEGRKVSVNFDEFTPVEKQLYPGSIDIHFVSQENDLKMKIKLSKFSLDPDPTINFNIPEKYKLAN</sequence>
<reference evidence="2 3" key="1">
    <citation type="submission" date="2018-09" db="EMBL/GenBank/DDBJ databases">
        <title>Genomic Encyclopedia of Archaeal and Bacterial Type Strains, Phase II (KMG-II): from individual species to whole genera.</title>
        <authorList>
            <person name="Goeker M."/>
        </authorList>
    </citation>
    <scope>NUCLEOTIDE SEQUENCE [LARGE SCALE GENOMIC DNA]</scope>
    <source>
        <strain evidence="2 3">DSM 27148</strain>
    </source>
</reference>
<protein>
    <submittedName>
        <fullName evidence="2">Uncharacterized protein DUF4292</fullName>
    </submittedName>
</protein>
<dbReference type="AlphaFoldDB" id="A0A419WA43"/>
<keyword evidence="1" id="KW-0732">Signal</keyword>
<evidence type="ECO:0000313" key="2">
    <source>
        <dbReference type="EMBL" id="RKD92286.1"/>
    </source>
</evidence>
<proteinExistence type="predicted"/>
<dbReference type="InterPro" id="IPR025634">
    <property type="entry name" value="DUF4292"/>
</dbReference>
<dbReference type="EMBL" id="RAPN01000001">
    <property type="protein sequence ID" value="RKD92286.1"/>
    <property type="molecule type" value="Genomic_DNA"/>
</dbReference>
<gene>
    <name evidence="2" type="ORF">BC643_2657</name>
</gene>
<dbReference type="RefSeq" id="WP_170154544.1">
    <property type="nucleotide sequence ID" value="NZ_RAPN01000001.1"/>
</dbReference>
<feature type="chain" id="PRO_5019211762" evidence="1">
    <location>
        <begin position="22"/>
        <end position="292"/>
    </location>
</feature>
<organism evidence="2 3">
    <name type="scientific">Mangrovibacterium diazotrophicum</name>
    <dbReference type="NCBI Taxonomy" id="1261403"/>
    <lineage>
        <taxon>Bacteria</taxon>
        <taxon>Pseudomonadati</taxon>
        <taxon>Bacteroidota</taxon>
        <taxon>Bacteroidia</taxon>
        <taxon>Marinilabiliales</taxon>
        <taxon>Prolixibacteraceae</taxon>
        <taxon>Mangrovibacterium</taxon>
    </lineage>
</organism>
<dbReference type="PROSITE" id="PS51257">
    <property type="entry name" value="PROKAR_LIPOPROTEIN"/>
    <property type="match status" value="1"/>
</dbReference>